<dbReference type="GO" id="GO:0006526">
    <property type="term" value="P:L-arginine biosynthetic process"/>
    <property type="evidence" value="ECO:0007669"/>
    <property type="project" value="UniProtKB-KW"/>
</dbReference>
<dbReference type="Proteomes" id="UP000254877">
    <property type="component" value="Unassembled WGS sequence"/>
</dbReference>
<protein>
    <submittedName>
        <fullName evidence="3">N-acetyl-gamma-glutamyl-phosphate reductase</fullName>
        <ecNumber evidence="3">1.2.1.38</ecNumber>
    </submittedName>
</protein>
<dbReference type="EC" id="1.2.1.38" evidence="3"/>
<name>A0A376LF88_ECOLX</name>
<dbReference type="CDD" id="cd17895">
    <property type="entry name" value="AGPR_1_N"/>
    <property type="match status" value="1"/>
</dbReference>
<evidence type="ECO:0000256" key="1">
    <source>
        <dbReference type="ARBA" id="ARBA00022571"/>
    </source>
</evidence>
<keyword evidence="1" id="KW-0028">Amino-acid biosynthesis</keyword>
<dbReference type="PANTHER" id="PTHR32338">
    <property type="entry name" value="N-ACETYL-GAMMA-GLUTAMYL-PHOSPHATE REDUCTASE, CHLOROPLASTIC-RELATED-RELATED"/>
    <property type="match status" value="1"/>
</dbReference>
<dbReference type="Gene3D" id="3.40.50.720">
    <property type="entry name" value="NAD(P)-binding Rossmann-like Domain"/>
    <property type="match status" value="1"/>
</dbReference>
<dbReference type="InterPro" id="IPR036291">
    <property type="entry name" value="NAD(P)-bd_dom_sf"/>
</dbReference>
<dbReference type="InterPro" id="IPR000534">
    <property type="entry name" value="Semialdehyde_DH_NAD-bd"/>
</dbReference>
<dbReference type="GO" id="GO:0003942">
    <property type="term" value="F:N-acetyl-gamma-glutamyl-phosphate reductase activity"/>
    <property type="evidence" value="ECO:0007669"/>
    <property type="project" value="UniProtKB-EC"/>
</dbReference>
<gene>
    <name evidence="3" type="primary">argC_2</name>
    <name evidence="3" type="ORF">NCTC7928_03586</name>
</gene>
<reference evidence="3 4" key="1">
    <citation type="submission" date="2018-06" db="EMBL/GenBank/DDBJ databases">
        <authorList>
            <consortium name="Pathogen Informatics"/>
            <person name="Doyle S."/>
        </authorList>
    </citation>
    <scope>NUCLEOTIDE SEQUENCE [LARGE SCALE GENOMIC DNA]</scope>
    <source>
        <strain evidence="3 4">NCTC7928</strain>
    </source>
</reference>
<dbReference type="Pfam" id="PF01118">
    <property type="entry name" value="Semialdhyde_dh"/>
    <property type="match status" value="1"/>
</dbReference>
<dbReference type="AlphaFoldDB" id="A0A376LF88"/>
<dbReference type="SMART" id="SM00859">
    <property type="entry name" value="Semialdhyde_dh"/>
    <property type="match status" value="1"/>
</dbReference>
<keyword evidence="1" id="KW-0055">Arginine biosynthesis</keyword>
<dbReference type="GO" id="GO:0051287">
    <property type="term" value="F:NAD binding"/>
    <property type="evidence" value="ECO:0007669"/>
    <property type="project" value="InterPro"/>
</dbReference>
<accession>A0A376LF88</accession>
<organism evidence="3 4">
    <name type="scientific">Escherichia coli</name>
    <dbReference type="NCBI Taxonomy" id="562"/>
    <lineage>
        <taxon>Bacteria</taxon>
        <taxon>Pseudomonadati</taxon>
        <taxon>Pseudomonadota</taxon>
        <taxon>Gammaproteobacteria</taxon>
        <taxon>Enterobacterales</taxon>
        <taxon>Enterobacteriaceae</taxon>
        <taxon>Escherichia</taxon>
    </lineage>
</organism>
<evidence type="ECO:0000313" key="3">
    <source>
        <dbReference type="EMBL" id="STF42922.1"/>
    </source>
</evidence>
<dbReference type="InterPro" id="IPR050085">
    <property type="entry name" value="AGPR"/>
</dbReference>
<proteinExistence type="predicted"/>
<keyword evidence="3" id="KW-0560">Oxidoreductase</keyword>
<feature type="domain" description="Semialdehyde dehydrogenase NAD-binding" evidence="2">
    <location>
        <begin position="1"/>
        <end position="84"/>
    </location>
</feature>
<evidence type="ECO:0000259" key="2">
    <source>
        <dbReference type="SMART" id="SM00859"/>
    </source>
</evidence>
<dbReference type="PANTHER" id="PTHR32338:SF10">
    <property type="entry name" value="N-ACETYL-GAMMA-GLUTAMYL-PHOSPHATE REDUCTASE, CHLOROPLASTIC-RELATED"/>
    <property type="match status" value="1"/>
</dbReference>
<dbReference type="EMBL" id="UGAB01000002">
    <property type="protein sequence ID" value="STF42922.1"/>
    <property type="molecule type" value="Genomic_DNA"/>
</dbReference>
<dbReference type="SUPFAM" id="SSF51735">
    <property type="entry name" value="NAD(P)-binding Rossmann-fold domains"/>
    <property type="match status" value="1"/>
</dbReference>
<evidence type="ECO:0000313" key="4">
    <source>
        <dbReference type="Proteomes" id="UP000254877"/>
    </source>
</evidence>
<sequence>MSDISEFSPGVDVVFLATAHEVSHDLAPQFLEAGCVVFDLSGAFRVNDAAFYEKYYGFTHQYPELLEQAAYGLAEWCGNKLKEANLIAVPGCYPTASTAGAETVD</sequence>